<evidence type="ECO:0000313" key="1">
    <source>
        <dbReference type="EMBL" id="WTU38187.1"/>
    </source>
</evidence>
<dbReference type="EMBL" id="CP108253">
    <property type="protein sequence ID" value="WTU38187.1"/>
    <property type="molecule type" value="Genomic_DNA"/>
</dbReference>
<dbReference type="EMBL" id="CP108253">
    <property type="protein sequence ID" value="WTU45171.1"/>
    <property type="molecule type" value="Genomic_DNA"/>
</dbReference>
<gene>
    <name evidence="1" type="ORF">OHV25_00595</name>
    <name evidence="2" type="ORF">OHV25_39245</name>
</gene>
<proteinExistence type="predicted"/>
<evidence type="ECO:0008006" key="3">
    <source>
        <dbReference type="Google" id="ProtNLM"/>
    </source>
</evidence>
<protein>
    <recommendedName>
        <fullName evidence="3">DUF4034 domain-containing protein</fullName>
    </recommendedName>
</protein>
<dbReference type="AlphaFoldDB" id="A0AAU2GQU9"/>
<organism evidence="1">
    <name type="scientific">Streptomyces sp. NBC_00060</name>
    <dbReference type="NCBI Taxonomy" id="2975636"/>
    <lineage>
        <taxon>Bacteria</taxon>
        <taxon>Bacillati</taxon>
        <taxon>Actinomycetota</taxon>
        <taxon>Actinomycetes</taxon>
        <taxon>Kitasatosporales</taxon>
        <taxon>Streptomycetaceae</taxon>
        <taxon>Streptomyces</taxon>
    </lineage>
</organism>
<reference evidence="1" key="1">
    <citation type="submission" date="2022-10" db="EMBL/GenBank/DDBJ databases">
        <title>The complete genomes of actinobacterial strains from the NBC collection.</title>
        <authorList>
            <person name="Joergensen T.S."/>
            <person name="Alvarez Arevalo M."/>
            <person name="Sterndorff E.B."/>
            <person name="Faurdal D."/>
            <person name="Vuksanovic O."/>
            <person name="Mourched A.-S."/>
            <person name="Charusanti P."/>
            <person name="Shaw S."/>
            <person name="Blin K."/>
            <person name="Weber T."/>
        </authorList>
    </citation>
    <scope>NUCLEOTIDE SEQUENCE</scope>
    <source>
        <strain evidence="1">NBC_00060</strain>
    </source>
</reference>
<sequence length="349" mass="39056">MARGRGVGEESMVPVYHPAGFDGPLRTALEEMEAARWAGIRDLLHATGRDWDLRTSRSQVLAAAAARTDRDVVGAWLYEEPDSVDGHVMHARVLVQRALHAHRRRQANTAALVEAARASCLHAHERAPDDPVPLIALLALGVTDVHFRYPDYWQEAGELMLPPGPWGLWAAIWQRHPYSREAGHQMLRCVTRPGTGAAPNAFARWVTSWARPGKDAALLMLPLYAAVDIFHHDGGRDPLLRRQWNRDPLRRDVLRAYDSADLRVDAHVSVSDLNYLAHAMFCAQEYEKAGQVFAVLDCHFTRAPWAYHTTDPSQDALAAHEFLRVRGICLYTARRARAQDIPPPGPARP</sequence>
<name>A0AAU2GQU9_9ACTN</name>
<evidence type="ECO:0000313" key="2">
    <source>
        <dbReference type="EMBL" id="WTU45171.1"/>
    </source>
</evidence>
<accession>A0AAU2GQU9</accession>